<evidence type="ECO:0000256" key="2">
    <source>
        <dbReference type="PROSITE-ProRule" id="PRU00335"/>
    </source>
</evidence>
<reference evidence="4 5" key="1">
    <citation type="submission" date="2016-10" db="EMBL/GenBank/DDBJ databases">
        <authorList>
            <person name="de Groot N.N."/>
        </authorList>
    </citation>
    <scope>NUCLEOTIDE SEQUENCE [LARGE SCALE GENOMIC DNA]</scope>
    <source>
        <strain evidence="4 5">DSM 19073</strain>
    </source>
</reference>
<dbReference type="SUPFAM" id="SSF48498">
    <property type="entry name" value="Tetracyclin repressor-like, C-terminal domain"/>
    <property type="match status" value="1"/>
</dbReference>
<dbReference type="OrthoDB" id="2356263at2"/>
<gene>
    <name evidence="4" type="ORF">SAMN04488095_2287</name>
</gene>
<dbReference type="STRING" id="390807.SAMN04488095_2287"/>
<dbReference type="PANTHER" id="PTHR30328">
    <property type="entry name" value="TRANSCRIPTIONAL REPRESSOR"/>
    <property type="match status" value="1"/>
</dbReference>
<protein>
    <submittedName>
        <fullName evidence="4">Transcriptional regulator, TetR family</fullName>
    </submittedName>
</protein>
<accession>A0A1I3NXZ2</accession>
<evidence type="ECO:0000313" key="5">
    <source>
        <dbReference type="Proteomes" id="UP000199110"/>
    </source>
</evidence>
<name>A0A1I3NXZ2_9RHOB</name>
<organism evidence="4 5">
    <name type="scientific">Jannaschia pohangensis</name>
    <dbReference type="NCBI Taxonomy" id="390807"/>
    <lineage>
        <taxon>Bacteria</taxon>
        <taxon>Pseudomonadati</taxon>
        <taxon>Pseudomonadota</taxon>
        <taxon>Alphaproteobacteria</taxon>
        <taxon>Rhodobacterales</taxon>
        <taxon>Roseobacteraceae</taxon>
        <taxon>Jannaschia</taxon>
    </lineage>
</organism>
<dbReference type="SUPFAM" id="SSF46689">
    <property type="entry name" value="Homeodomain-like"/>
    <property type="match status" value="1"/>
</dbReference>
<dbReference type="InterPro" id="IPR009057">
    <property type="entry name" value="Homeodomain-like_sf"/>
</dbReference>
<dbReference type="EMBL" id="FORA01000002">
    <property type="protein sequence ID" value="SFJ14164.1"/>
    <property type="molecule type" value="Genomic_DNA"/>
</dbReference>
<dbReference type="RefSeq" id="WP_092780277.1">
    <property type="nucleotide sequence ID" value="NZ_FORA01000002.1"/>
</dbReference>
<evidence type="ECO:0000259" key="3">
    <source>
        <dbReference type="PROSITE" id="PS50977"/>
    </source>
</evidence>
<keyword evidence="5" id="KW-1185">Reference proteome</keyword>
<dbReference type="InterPro" id="IPR036271">
    <property type="entry name" value="Tet_transcr_reg_TetR-rel_C_sf"/>
</dbReference>
<sequence length="220" mass="24494">MAQSNDLSETPNIRSRDAARTQALILKVAVQEFAEHGFHGARVGHIAQGAKCNARMLYHYFGSKEQLYVAALDSVYASIRNQEARLNLTDGDPLDAARQLVEFTFDYFARNATFVRMIRNENLLNGKYIRQSSKIPDMSRPLIASIDRMIDRGLESGAYRRRPDAVHLYLTIVALSAHHLNNAATLGTVVGQDLTDPAWQAARRAHAVDVVLSYLGARPT</sequence>
<dbReference type="PRINTS" id="PR00455">
    <property type="entry name" value="HTHTETR"/>
</dbReference>
<dbReference type="InterPro" id="IPR041474">
    <property type="entry name" value="NicS_C"/>
</dbReference>
<dbReference type="Gene3D" id="1.10.357.10">
    <property type="entry name" value="Tetracycline Repressor, domain 2"/>
    <property type="match status" value="1"/>
</dbReference>
<dbReference type="Proteomes" id="UP000199110">
    <property type="component" value="Unassembled WGS sequence"/>
</dbReference>
<feature type="domain" description="HTH tetR-type" evidence="3">
    <location>
        <begin position="19"/>
        <end position="79"/>
    </location>
</feature>
<dbReference type="Pfam" id="PF17938">
    <property type="entry name" value="TetR_C_29"/>
    <property type="match status" value="1"/>
</dbReference>
<dbReference type="PROSITE" id="PS50977">
    <property type="entry name" value="HTH_TETR_2"/>
    <property type="match status" value="1"/>
</dbReference>
<keyword evidence="1 2" id="KW-0238">DNA-binding</keyword>
<evidence type="ECO:0000313" key="4">
    <source>
        <dbReference type="EMBL" id="SFJ14164.1"/>
    </source>
</evidence>
<feature type="DNA-binding region" description="H-T-H motif" evidence="2">
    <location>
        <begin position="42"/>
        <end position="61"/>
    </location>
</feature>
<dbReference type="GO" id="GO:0003677">
    <property type="term" value="F:DNA binding"/>
    <property type="evidence" value="ECO:0007669"/>
    <property type="project" value="UniProtKB-UniRule"/>
</dbReference>
<dbReference type="AlphaFoldDB" id="A0A1I3NXZ2"/>
<evidence type="ECO:0000256" key="1">
    <source>
        <dbReference type="ARBA" id="ARBA00023125"/>
    </source>
</evidence>
<dbReference type="InterPro" id="IPR001647">
    <property type="entry name" value="HTH_TetR"/>
</dbReference>
<proteinExistence type="predicted"/>
<dbReference type="InterPro" id="IPR050109">
    <property type="entry name" value="HTH-type_TetR-like_transc_reg"/>
</dbReference>
<dbReference type="Pfam" id="PF00440">
    <property type="entry name" value="TetR_N"/>
    <property type="match status" value="1"/>
</dbReference>
<dbReference type="PANTHER" id="PTHR30328:SF54">
    <property type="entry name" value="HTH-TYPE TRANSCRIPTIONAL REPRESSOR SCO4008"/>
    <property type="match status" value="1"/>
</dbReference>